<dbReference type="STRING" id="1186196.SAMN04489841_2200"/>
<dbReference type="CDD" id="cd00130">
    <property type="entry name" value="PAS"/>
    <property type="match status" value="1"/>
</dbReference>
<dbReference type="Proteomes" id="UP000199114">
    <property type="component" value="Unassembled WGS sequence"/>
</dbReference>
<sequence>MSRPSTAVSEPAVRTQPAQLTLLLVGDDRIRDRLERAFSGDETELAVETVVSPAAVAERSEIEADCLVIASPAATAETDAPETGAAAEAAAGHLETLRTRSVDLPVVVLADERTPSLADAVRSYDWTAVVERDEPPAQLADRVHDLLERHRLTALSRRSLASVELAGDAIAIVGPDGALQFASRSFAMLFEYDEDTAEGTPWRELFTDDAVDHLESAAIPTVSEGWRWTGRCTGRRKTGGTFAARLRLGGLTDGSLVFAISEDERRDGLED</sequence>
<keyword evidence="2" id="KW-1185">Reference proteome</keyword>
<dbReference type="SUPFAM" id="SSF55785">
    <property type="entry name" value="PYP-like sensor domain (PAS domain)"/>
    <property type="match status" value="1"/>
</dbReference>
<organism evidence="1 2">
    <name type="scientific">Natrinema salaciae</name>
    <dbReference type="NCBI Taxonomy" id="1186196"/>
    <lineage>
        <taxon>Archaea</taxon>
        <taxon>Methanobacteriati</taxon>
        <taxon>Methanobacteriota</taxon>
        <taxon>Stenosarchaea group</taxon>
        <taxon>Halobacteria</taxon>
        <taxon>Halobacteriales</taxon>
        <taxon>Natrialbaceae</taxon>
        <taxon>Natrinema</taxon>
    </lineage>
</organism>
<protein>
    <submittedName>
        <fullName evidence="1">PAS domain S-box-containing protein</fullName>
    </submittedName>
</protein>
<dbReference type="OrthoDB" id="8127at2157"/>
<evidence type="ECO:0000313" key="1">
    <source>
        <dbReference type="EMBL" id="SEQ72755.1"/>
    </source>
</evidence>
<proteinExistence type="predicted"/>
<dbReference type="EMBL" id="FOFD01000003">
    <property type="protein sequence ID" value="SEQ72755.1"/>
    <property type="molecule type" value="Genomic_DNA"/>
</dbReference>
<name>A0A1H9IEE4_9EURY</name>
<dbReference type="AlphaFoldDB" id="A0A1H9IEE4"/>
<dbReference type="RefSeq" id="WP_090617404.1">
    <property type="nucleotide sequence ID" value="NZ_FOFD01000003.1"/>
</dbReference>
<dbReference type="InterPro" id="IPR035965">
    <property type="entry name" value="PAS-like_dom_sf"/>
</dbReference>
<gene>
    <name evidence="1" type="ORF">SAMN04489841_2200</name>
</gene>
<evidence type="ECO:0000313" key="2">
    <source>
        <dbReference type="Proteomes" id="UP000199114"/>
    </source>
</evidence>
<accession>A0A1H9IEE4</accession>
<dbReference type="Gene3D" id="3.30.450.20">
    <property type="entry name" value="PAS domain"/>
    <property type="match status" value="1"/>
</dbReference>
<reference evidence="2" key="1">
    <citation type="submission" date="2016-10" db="EMBL/GenBank/DDBJ databases">
        <authorList>
            <person name="Varghese N."/>
            <person name="Submissions S."/>
        </authorList>
    </citation>
    <scope>NUCLEOTIDE SEQUENCE [LARGE SCALE GENOMIC DNA]</scope>
    <source>
        <strain evidence="2">DSM 25055</strain>
    </source>
</reference>
<dbReference type="InterPro" id="IPR000014">
    <property type="entry name" value="PAS"/>
</dbReference>